<feature type="region of interest" description="Disordered" evidence="1">
    <location>
        <begin position="387"/>
        <end position="585"/>
    </location>
</feature>
<keyword evidence="3" id="KW-1185">Reference proteome</keyword>
<comment type="caution">
    <text evidence="2">The sequence shown here is derived from an EMBL/GenBank/DDBJ whole genome shotgun (WGS) entry which is preliminary data.</text>
</comment>
<evidence type="ECO:0000313" key="3">
    <source>
        <dbReference type="Proteomes" id="UP001056436"/>
    </source>
</evidence>
<dbReference type="OrthoDB" id="10381852at2759"/>
<dbReference type="AlphaFoldDB" id="A0A9P9XKC7"/>
<dbReference type="Proteomes" id="UP001056436">
    <property type="component" value="Unassembled WGS sequence"/>
</dbReference>
<feature type="region of interest" description="Disordered" evidence="1">
    <location>
        <begin position="342"/>
        <end position="364"/>
    </location>
</feature>
<name>A0A9P9XKC7_9PEZI</name>
<reference evidence="2" key="1">
    <citation type="submission" date="2019-01" db="EMBL/GenBank/DDBJ databases">
        <title>Colletotrichum abscissum LGMF1257.</title>
        <authorList>
            <person name="Baroncelli R."/>
        </authorList>
    </citation>
    <scope>NUCLEOTIDE SEQUENCE</scope>
    <source>
        <strain evidence="2">Ca142</strain>
    </source>
</reference>
<dbReference type="EMBL" id="SDAQ01000016">
    <property type="protein sequence ID" value="KAI3555625.1"/>
    <property type="molecule type" value="Genomic_DNA"/>
</dbReference>
<proteinExistence type="predicted"/>
<feature type="compositionally biased region" description="Basic residues" evidence="1">
    <location>
        <begin position="251"/>
        <end position="267"/>
    </location>
</feature>
<accession>A0A9P9XKC7</accession>
<sequence length="585" mass="65165">MVPALPYSSRRKPTPQGDIPEDIDWSESEPDVTRRSYRQHHRHTEPVDNFEDLASQFAWDGTYADPDSLSPHHEARFATGQTVPYRRGHLEGFADPSRHRGPPNRKLPPPGPNEPQGFSQRPEGPAMNYYGVPPPPPPPHPGVYPIHAPPMPYYTPVPHTAGWKNPMGGPRPMGPPPSTYPPPIEPYGSYYVPHQGPVHSHPYAATPRSHAYNTGPGPQTTFPRQHKDHYPPYPAPQQPVEGYYEEASAPRSKKQPKPRQEKPHKRTSRDDDIEEMKRGMEDLAFRQQQADDGRKAQERRERKKASDAALIRQVKKTVRKELENNASALRDIDVRSELSRRLLRSDIGSRGFSTPAPSVYDEPDAGPIIQATAKEILKAVRGQSLSDLGGFQAPHRPSHRRAASEVPYSGGSHPPLPRDSDAAATSNPFMPNQTIYGQPPYQGPDPQQRQAQKSEAYWTGTVRKSRTRSGSHSGPRFQGDTNTPLHGSLSPGDSGYASPEPLRSERPFDQSRARRVSFRDSDGASRPRRGGVRGEEVVDWSEDEVEVPGHPQRRTKTYRTGAPGQPNFTIEVRGPPPTAPEVGHF</sequence>
<feature type="compositionally biased region" description="Basic and acidic residues" evidence="1">
    <location>
        <begin position="88"/>
        <end position="98"/>
    </location>
</feature>
<feature type="compositionally biased region" description="Basic and acidic residues" evidence="1">
    <location>
        <begin position="502"/>
        <end position="525"/>
    </location>
</feature>
<feature type="region of interest" description="Disordered" evidence="1">
    <location>
        <begin position="1"/>
        <end position="134"/>
    </location>
</feature>
<feature type="compositionally biased region" description="Basic and acidic residues" evidence="1">
    <location>
        <begin position="275"/>
        <end position="306"/>
    </location>
</feature>
<feature type="region of interest" description="Disordered" evidence="1">
    <location>
        <begin position="164"/>
        <end position="308"/>
    </location>
</feature>
<evidence type="ECO:0000256" key="1">
    <source>
        <dbReference type="SAM" id="MobiDB-lite"/>
    </source>
</evidence>
<feature type="compositionally biased region" description="Polar residues" evidence="1">
    <location>
        <begin position="423"/>
        <end position="435"/>
    </location>
</feature>
<feature type="compositionally biased region" description="Pro residues" evidence="1">
    <location>
        <begin position="172"/>
        <end position="185"/>
    </location>
</feature>
<evidence type="ECO:0000313" key="2">
    <source>
        <dbReference type="EMBL" id="KAI3555625.1"/>
    </source>
</evidence>
<protein>
    <submittedName>
        <fullName evidence="2">Uncharacterized protein</fullName>
    </submittedName>
</protein>
<feature type="compositionally biased region" description="Acidic residues" evidence="1">
    <location>
        <begin position="19"/>
        <end position="30"/>
    </location>
</feature>
<organism evidence="2 3">
    <name type="scientific">Colletotrichum abscissum</name>
    <dbReference type="NCBI Taxonomy" id="1671311"/>
    <lineage>
        <taxon>Eukaryota</taxon>
        <taxon>Fungi</taxon>
        <taxon>Dikarya</taxon>
        <taxon>Ascomycota</taxon>
        <taxon>Pezizomycotina</taxon>
        <taxon>Sordariomycetes</taxon>
        <taxon>Hypocreomycetidae</taxon>
        <taxon>Glomerellales</taxon>
        <taxon>Glomerellaceae</taxon>
        <taxon>Colletotrichum</taxon>
        <taxon>Colletotrichum acutatum species complex</taxon>
    </lineage>
</organism>
<feature type="compositionally biased region" description="Low complexity" evidence="1">
    <location>
        <begin position="436"/>
        <end position="448"/>
    </location>
</feature>
<gene>
    <name evidence="2" type="ORF">CABS02_04001</name>
</gene>
<feature type="compositionally biased region" description="Acidic residues" evidence="1">
    <location>
        <begin position="537"/>
        <end position="546"/>
    </location>
</feature>